<name>A0A0D0BWU6_9AGAR</name>
<dbReference type="HOGENOM" id="CLU_3032553_0_0_1"/>
<dbReference type="AlphaFoldDB" id="A0A0D0BWU6"/>
<keyword evidence="2" id="KW-1185">Reference proteome</keyword>
<sequence>MHSTRYCIISTKRLQFKPAGDADSTGVYVCVDSSSYRCFPYENPNLIPFERGIRR</sequence>
<proteinExistence type="predicted"/>
<dbReference type="EMBL" id="KN834776">
    <property type="protein sequence ID" value="KIK60101.1"/>
    <property type="molecule type" value="Genomic_DNA"/>
</dbReference>
<evidence type="ECO:0000313" key="2">
    <source>
        <dbReference type="Proteomes" id="UP000053593"/>
    </source>
</evidence>
<gene>
    <name evidence="1" type="ORF">GYMLUDRAFT_43864</name>
</gene>
<evidence type="ECO:0000313" key="1">
    <source>
        <dbReference type="EMBL" id="KIK60101.1"/>
    </source>
</evidence>
<accession>A0A0D0BWU6</accession>
<reference evidence="1 2" key="1">
    <citation type="submission" date="2014-04" db="EMBL/GenBank/DDBJ databases">
        <title>Evolutionary Origins and Diversification of the Mycorrhizal Mutualists.</title>
        <authorList>
            <consortium name="DOE Joint Genome Institute"/>
            <consortium name="Mycorrhizal Genomics Consortium"/>
            <person name="Kohler A."/>
            <person name="Kuo A."/>
            <person name="Nagy L.G."/>
            <person name="Floudas D."/>
            <person name="Copeland A."/>
            <person name="Barry K.W."/>
            <person name="Cichocki N."/>
            <person name="Veneault-Fourrey C."/>
            <person name="LaButti K."/>
            <person name="Lindquist E.A."/>
            <person name="Lipzen A."/>
            <person name="Lundell T."/>
            <person name="Morin E."/>
            <person name="Murat C."/>
            <person name="Riley R."/>
            <person name="Ohm R."/>
            <person name="Sun H."/>
            <person name="Tunlid A."/>
            <person name="Henrissat B."/>
            <person name="Grigoriev I.V."/>
            <person name="Hibbett D.S."/>
            <person name="Martin F."/>
        </authorList>
    </citation>
    <scope>NUCLEOTIDE SEQUENCE [LARGE SCALE GENOMIC DNA]</scope>
    <source>
        <strain evidence="1 2">FD-317 M1</strain>
    </source>
</reference>
<dbReference type="Proteomes" id="UP000053593">
    <property type="component" value="Unassembled WGS sequence"/>
</dbReference>
<organism evidence="1 2">
    <name type="scientific">Collybiopsis luxurians FD-317 M1</name>
    <dbReference type="NCBI Taxonomy" id="944289"/>
    <lineage>
        <taxon>Eukaryota</taxon>
        <taxon>Fungi</taxon>
        <taxon>Dikarya</taxon>
        <taxon>Basidiomycota</taxon>
        <taxon>Agaricomycotina</taxon>
        <taxon>Agaricomycetes</taxon>
        <taxon>Agaricomycetidae</taxon>
        <taxon>Agaricales</taxon>
        <taxon>Marasmiineae</taxon>
        <taxon>Omphalotaceae</taxon>
        <taxon>Collybiopsis</taxon>
        <taxon>Collybiopsis luxurians</taxon>
    </lineage>
</organism>
<protein>
    <submittedName>
        <fullName evidence="1">Uncharacterized protein</fullName>
    </submittedName>
</protein>